<dbReference type="HOGENOM" id="CLU_054711_6_1_12"/>
<organism evidence="2">
    <name type="scientific">Borrelia coriaceae ATCC 43381</name>
    <dbReference type="NCBI Taxonomy" id="1408429"/>
    <lineage>
        <taxon>Bacteria</taxon>
        <taxon>Pseudomonadati</taxon>
        <taxon>Spirochaetota</taxon>
        <taxon>Spirochaetia</taxon>
        <taxon>Spirochaetales</taxon>
        <taxon>Borreliaceae</taxon>
        <taxon>Borrelia</taxon>
    </lineage>
</organism>
<sequence>MRINIKVRSICTTLFISLFLACNSGVIEELEKKNAFLSSIANLGNGFLDVFIFYFFHIACWRLSR</sequence>
<keyword evidence="2" id="KW-0614">Plasmid</keyword>
<evidence type="ECO:0000313" key="2">
    <source>
        <dbReference type="EMBL" id="AHH11447.1"/>
    </source>
</evidence>
<reference evidence="2" key="1">
    <citation type="submission" date="2013-04" db="EMBL/GenBank/DDBJ databases">
        <title>Comparative Genomics of Relapsing Fever Spirochetes.</title>
        <authorList>
            <person name="Schwan T.G."/>
            <person name="Raffel S.J."/>
            <person name="Porcella S.F."/>
            <person name="Martens C.A."/>
            <person name="Bruno D.P."/>
            <person name="Ricklefs S.M."/>
            <person name="Barbian K.B."/>
        </authorList>
    </citation>
    <scope>NUCLEOTIDE SEQUENCE</scope>
    <source>
        <strain evidence="2">Co53</strain>
        <plasmid evidence="2">unnamed</plasmid>
    </source>
</reference>
<gene>
    <name evidence="2" type="ORF">BCO_0900087</name>
</gene>
<dbReference type="PROSITE" id="PS51257">
    <property type="entry name" value="PROKAR_LIPOPROTEIN"/>
    <property type="match status" value="1"/>
</dbReference>
<evidence type="ECO:0000256" key="1">
    <source>
        <dbReference type="SAM" id="Phobius"/>
    </source>
</evidence>
<accession>W5SX56</accession>
<geneLocation type="plasmid" evidence="2">
    <name>unnamed</name>
</geneLocation>
<feature type="transmembrane region" description="Helical" evidence="1">
    <location>
        <begin position="40"/>
        <end position="61"/>
    </location>
</feature>
<dbReference type="EMBL" id="CP005754">
    <property type="protein sequence ID" value="AHH11447.1"/>
    <property type="molecule type" value="Genomic_DNA"/>
</dbReference>
<protein>
    <submittedName>
        <fullName evidence="2">Variable outer membrane protein</fullName>
    </submittedName>
</protein>
<keyword evidence="1" id="KW-0472">Membrane</keyword>
<keyword evidence="1" id="KW-0812">Transmembrane</keyword>
<dbReference type="AlphaFoldDB" id="W5SX56"/>
<proteinExistence type="predicted"/>
<name>W5SX56_9SPIR</name>
<dbReference type="RefSeq" id="WP_025408714.1">
    <property type="nucleotide sequence ID" value="NZ_CP005754.1"/>
</dbReference>
<keyword evidence="1" id="KW-1133">Transmembrane helix</keyword>